<feature type="transmembrane region" description="Helical" evidence="5">
    <location>
        <begin position="342"/>
        <end position="359"/>
    </location>
</feature>
<sequence length="620" mass="66644">MARTADDLPLRLAGGMLWASFGILVYIRTMSGVWRDATPLALLLTMASYPPLIAILARRWRPAVRHGLLSALVLLYLLPFLVVGTGWDWMPWTVAAGVLCVLPARPAWPLFALVLAATGTAAALLGYGVYDSIWFMIVTADDGLIVFSLAALLGTARRLHDTRGELARLALVRERLRLDGELRNVLGGKLRAIAFRMRKAAREEPVDARHDIREGVGLARRTLAEVRATAGAYRATTIAEPPARIESPRLARFVLLAVLLIQCVLVLINLYYVDEAGPTTLAWALLGLIGIVILQVLPQNRATFVLQGLLFLLPLAAIPGSWDRVLSFFTGKVLLTVRPPRSWALAGVVLAGHLAWLLYEAATRGYPLPNVLASFGGHVMLAWLVYSLGRLTGLITVLDRARHELAQAAVRRERTRVARDLHDVLGFSLSAVALKGELAERLLETDPDRARTELAALVALVERALVELESIAGDRVELRLAAELDAAREVLTAAGIEAAAQVETGPLPAEVDTAVATALRETVTNVLRHSQARTCEMTISGTDGLVRLRVVNDGSLTETEPGRHGSGLGSIAQRTGGRLAVARHPGGRFEVIAEFGSDPAGLGGDPDGVHPVAGSQLGDG</sequence>
<feature type="region of interest" description="Disordered" evidence="4">
    <location>
        <begin position="598"/>
        <end position="620"/>
    </location>
</feature>
<evidence type="ECO:0000313" key="7">
    <source>
        <dbReference type="EMBL" id="MFD1545256.1"/>
    </source>
</evidence>
<feature type="transmembrane region" description="Helical" evidence="5">
    <location>
        <begin position="253"/>
        <end position="273"/>
    </location>
</feature>
<feature type="transmembrane region" description="Helical" evidence="5">
    <location>
        <begin position="279"/>
        <end position="297"/>
    </location>
</feature>
<feature type="domain" description="Signal transduction histidine kinase subgroup 3 dimerisation and phosphoacceptor" evidence="6">
    <location>
        <begin position="413"/>
        <end position="472"/>
    </location>
</feature>
<protein>
    <submittedName>
        <fullName evidence="7">Sensor histidine kinase</fullName>
    </submittedName>
</protein>
<keyword evidence="3" id="KW-0902">Two-component regulatory system</keyword>
<keyword evidence="5" id="KW-0472">Membrane</keyword>
<dbReference type="CDD" id="cd16917">
    <property type="entry name" value="HATPase_UhpB-NarQ-NarX-like"/>
    <property type="match status" value="1"/>
</dbReference>
<name>A0ABW4GQZ8_9ACTN</name>
<dbReference type="PANTHER" id="PTHR24421:SF63">
    <property type="entry name" value="SENSOR HISTIDINE KINASE DESK"/>
    <property type="match status" value="1"/>
</dbReference>
<feature type="transmembrane region" description="Helical" evidence="5">
    <location>
        <begin position="371"/>
        <end position="389"/>
    </location>
</feature>
<dbReference type="EMBL" id="JBHUCM010000047">
    <property type="protein sequence ID" value="MFD1545256.1"/>
    <property type="molecule type" value="Genomic_DNA"/>
</dbReference>
<evidence type="ECO:0000256" key="4">
    <source>
        <dbReference type="SAM" id="MobiDB-lite"/>
    </source>
</evidence>
<evidence type="ECO:0000256" key="5">
    <source>
        <dbReference type="SAM" id="Phobius"/>
    </source>
</evidence>
<feature type="transmembrane region" description="Helical" evidence="5">
    <location>
        <begin position="37"/>
        <end position="56"/>
    </location>
</feature>
<evidence type="ECO:0000259" key="6">
    <source>
        <dbReference type="Pfam" id="PF07730"/>
    </source>
</evidence>
<keyword evidence="5" id="KW-1133">Transmembrane helix</keyword>
<dbReference type="InterPro" id="IPR050482">
    <property type="entry name" value="Sensor_HK_TwoCompSys"/>
</dbReference>
<reference evidence="8" key="1">
    <citation type="journal article" date="2019" name="Int. J. Syst. Evol. Microbiol.">
        <title>The Global Catalogue of Microorganisms (GCM) 10K type strain sequencing project: providing services to taxonomists for standard genome sequencing and annotation.</title>
        <authorList>
            <consortium name="The Broad Institute Genomics Platform"/>
            <consortium name="The Broad Institute Genome Sequencing Center for Infectious Disease"/>
            <person name="Wu L."/>
            <person name="Ma J."/>
        </authorList>
    </citation>
    <scope>NUCLEOTIDE SEQUENCE [LARGE SCALE GENOMIC DNA]</scope>
    <source>
        <strain evidence="8">CGMCC 1.15399</strain>
    </source>
</reference>
<organism evidence="7 8">
    <name type="scientific">Nonomuraea guangzhouensis</name>
    <dbReference type="NCBI Taxonomy" id="1291555"/>
    <lineage>
        <taxon>Bacteria</taxon>
        <taxon>Bacillati</taxon>
        <taxon>Actinomycetota</taxon>
        <taxon>Actinomycetes</taxon>
        <taxon>Streptosporangiales</taxon>
        <taxon>Streptosporangiaceae</taxon>
        <taxon>Nonomuraea</taxon>
    </lineage>
</organism>
<proteinExistence type="predicted"/>
<keyword evidence="8" id="KW-1185">Reference proteome</keyword>
<evidence type="ECO:0000256" key="3">
    <source>
        <dbReference type="ARBA" id="ARBA00023012"/>
    </source>
</evidence>
<feature type="transmembrane region" description="Helical" evidence="5">
    <location>
        <begin position="107"/>
        <end position="130"/>
    </location>
</feature>
<feature type="transmembrane region" description="Helical" evidence="5">
    <location>
        <begin position="12"/>
        <end position="31"/>
    </location>
</feature>
<dbReference type="RefSeq" id="WP_219532160.1">
    <property type="nucleotide sequence ID" value="NZ_JAHKRM010000013.1"/>
</dbReference>
<comment type="caution">
    <text evidence="7">The sequence shown here is derived from an EMBL/GenBank/DDBJ whole genome shotgun (WGS) entry which is preliminary data.</text>
</comment>
<dbReference type="Proteomes" id="UP001597097">
    <property type="component" value="Unassembled WGS sequence"/>
</dbReference>
<keyword evidence="2 7" id="KW-0418">Kinase</keyword>
<evidence type="ECO:0000256" key="2">
    <source>
        <dbReference type="ARBA" id="ARBA00022777"/>
    </source>
</evidence>
<accession>A0ABW4GQZ8</accession>
<keyword evidence="5" id="KW-0812">Transmembrane</keyword>
<feature type="transmembrane region" description="Helical" evidence="5">
    <location>
        <begin position="304"/>
        <end position="322"/>
    </location>
</feature>
<evidence type="ECO:0000256" key="1">
    <source>
        <dbReference type="ARBA" id="ARBA00022679"/>
    </source>
</evidence>
<dbReference type="PANTHER" id="PTHR24421">
    <property type="entry name" value="NITRATE/NITRITE SENSOR PROTEIN NARX-RELATED"/>
    <property type="match status" value="1"/>
</dbReference>
<dbReference type="Pfam" id="PF07730">
    <property type="entry name" value="HisKA_3"/>
    <property type="match status" value="1"/>
</dbReference>
<evidence type="ECO:0000313" key="8">
    <source>
        <dbReference type="Proteomes" id="UP001597097"/>
    </source>
</evidence>
<dbReference type="GO" id="GO:0016301">
    <property type="term" value="F:kinase activity"/>
    <property type="evidence" value="ECO:0007669"/>
    <property type="project" value="UniProtKB-KW"/>
</dbReference>
<feature type="transmembrane region" description="Helical" evidence="5">
    <location>
        <begin position="68"/>
        <end position="87"/>
    </location>
</feature>
<keyword evidence="1" id="KW-0808">Transferase</keyword>
<dbReference type="InterPro" id="IPR011712">
    <property type="entry name" value="Sig_transdc_His_kin_sub3_dim/P"/>
</dbReference>
<gene>
    <name evidence="7" type="ORF">ACFSJ0_50020</name>
</gene>